<accession>A0A1G1KS49</accession>
<gene>
    <name evidence="2" type="ORF">A3G33_11665</name>
</gene>
<organism evidence="2 3">
    <name type="scientific">Candidatus Danuiimicrobium aquiferis</name>
    <dbReference type="NCBI Taxonomy" id="1801832"/>
    <lineage>
        <taxon>Bacteria</taxon>
        <taxon>Pseudomonadati</taxon>
        <taxon>Candidatus Omnitrophota</taxon>
        <taxon>Candidatus Danuiimicrobium</taxon>
    </lineage>
</organism>
<dbReference type="AlphaFoldDB" id="A0A1G1KS49"/>
<reference evidence="2 3" key="1">
    <citation type="journal article" date="2016" name="Nat. Commun.">
        <title>Thousands of microbial genomes shed light on interconnected biogeochemical processes in an aquifer system.</title>
        <authorList>
            <person name="Anantharaman K."/>
            <person name="Brown C.T."/>
            <person name="Hug L.A."/>
            <person name="Sharon I."/>
            <person name="Castelle C.J."/>
            <person name="Probst A.J."/>
            <person name="Thomas B.C."/>
            <person name="Singh A."/>
            <person name="Wilkins M.J."/>
            <person name="Karaoz U."/>
            <person name="Brodie E.L."/>
            <person name="Williams K.H."/>
            <person name="Hubbard S.S."/>
            <person name="Banfield J.F."/>
        </authorList>
    </citation>
    <scope>NUCLEOTIDE SEQUENCE [LARGE SCALE GENOMIC DNA]</scope>
</reference>
<dbReference type="InterPro" id="IPR018873">
    <property type="entry name" value="KilA-N_DNA-bd_domain"/>
</dbReference>
<dbReference type="EMBL" id="MHFR01000060">
    <property type="protein sequence ID" value="OGW95645.1"/>
    <property type="molecule type" value="Genomic_DNA"/>
</dbReference>
<comment type="caution">
    <text evidence="2">The sequence shown here is derived from an EMBL/GenBank/DDBJ whole genome shotgun (WGS) entry which is preliminary data.</text>
</comment>
<protein>
    <recommendedName>
        <fullName evidence="1">KilA-N DNA-binding domain-containing protein</fullName>
    </recommendedName>
</protein>
<feature type="domain" description="KilA-N DNA-binding" evidence="1">
    <location>
        <begin position="13"/>
        <end position="97"/>
    </location>
</feature>
<dbReference type="Proteomes" id="UP000178187">
    <property type="component" value="Unassembled WGS sequence"/>
</dbReference>
<dbReference type="Pfam" id="PF10543">
    <property type="entry name" value="ORF6N"/>
    <property type="match status" value="1"/>
</dbReference>
<evidence type="ECO:0000313" key="2">
    <source>
        <dbReference type="EMBL" id="OGW95645.1"/>
    </source>
</evidence>
<proteinExistence type="predicted"/>
<name>A0A1G1KS49_9BACT</name>
<evidence type="ECO:0000259" key="1">
    <source>
        <dbReference type="Pfam" id="PF10543"/>
    </source>
</evidence>
<sequence>MKSLIPQQAIERKIFLIRGYKVIIDRDIAELYGVTVKALNQAVKRNKKRFPGDFIFQLTAKEKNEVVTNCDHLVTLKFSHVLPYAFTEHGALMAATVLNSPRAVEMSMYVVRAFIRMREAFVNNQILHKRLAEIETVLLSHGTCLRDLYKKIRPLLVPPLDPPKRRIGFHP</sequence>
<evidence type="ECO:0000313" key="3">
    <source>
        <dbReference type="Proteomes" id="UP000178187"/>
    </source>
</evidence>